<name>A0A0B4CF12_9CAUL</name>
<dbReference type="STRING" id="172043.RM53_05065"/>
<comment type="caution">
    <text evidence="1">The sequence shown here is derived from an EMBL/GenBank/DDBJ whole genome shotgun (WGS) entry which is preliminary data.</text>
</comment>
<evidence type="ECO:0000313" key="2">
    <source>
        <dbReference type="Proteomes" id="UP000031166"/>
    </source>
</evidence>
<evidence type="ECO:0000313" key="1">
    <source>
        <dbReference type="EMBL" id="KIC59774.1"/>
    </source>
</evidence>
<dbReference type="Proteomes" id="UP000031166">
    <property type="component" value="Unassembled WGS sequence"/>
</dbReference>
<dbReference type="EMBL" id="JWSY01000005">
    <property type="protein sequence ID" value="KIC59774.1"/>
    <property type="molecule type" value="Genomic_DNA"/>
</dbReference>
<dbReference type="Pfam" id="PF11123">
    <property type="entry name" value="DNA_Packaging_2"/>
    <property type="match status" value="1"/>
</dbReference>
<dbReference type="AlphaFoldDB" id="A0A0B4CF12"/>
<protein>
    <submittedName>
        <fullName evidence="1">Uncharacterized protein</fullName>
    </submittedName>
</protein>
<proteinExistence type="predicted"/>
<reference evidence="1 2" key="1">
    <citation type="submission" date="2014-12" db="EMBL/GenBank/DDBJ databases">
        <title>Genome sequencing of Brevundimonas nasdae TPW30.</title>
        <authorList>
            <person name="Tan P.W."/>
            <person name="Chan K.-G."/>
        </authorList>
    </citation>
    <scope>NUCLEOTIDE SEQUENCE [LARGE SCALE GENOMIC DNA]</scope>
    <source>
        <strain evidence="1 2">TPW30</strain>
    </source>
</reference>
<dbReference type="RefSeq" id="WP_039244817.1">
    <property type="nucleotide sequence ID" value="NZ_JWSY01000005.1"/>
</dbReference>
<organism evidence="1 2">
    <name type="scientific">Brevundimonas nasdae</name>
    <dbReference type="NCBI Taxonomy" id="172043"/>
    <lineage>
        <taxon>Bacteria</taxon>
        <taxon>Pseudomonadati</taxon>
        <taxon>Pseudomonadota</taxon>
        <taxon>Alphaproteobacteria</taxon>
        <taxon>Caulobacterales</taxon>
        <taxon>Caulobacteraceae</taxon>
        <taxon>Brevundimonas</taxon>
    </lineage>
</organism>
<dbReference type="InterPro" id="IPR024345">
    <property type="entry name" value="DNA_matur_Phage_T7-like"/>
</dbReference>
<sequence>MTDRATEKAMDQLHAVVALLLSNELSRASIRAEENPSDPSKAISPQLIAQAIKFLKDNGVAASATSPRLDDLTAKLADLDLDDEVLSGMTPQ</sequence>
<gene>
    <name evidence="1" type="ORF">RM53_05065</name>
</gene>
<accession>A0A0B4CF12</accession>